<evidence type="ECO:0000313" key="4">
    <source>
        <dbReference type="Proteomes" id="UP000325902"/>
    </source>
</evidence>
<dbReference type="CDD" id="cd19101">
    <property type="entry name" value="AKR_unchar"/>
    <property type="match status" value="1"/>
</dbReference>
<keyword evidence="4" id="KW-1185">Reference proteome</keyword>
<accession>A0A5N5DT48</accession>
<dbReference type="PANTHER" id="PTHR43147">
    <property type="entry name" value="PROTEIN TAS"/>
    <property type="match status" value="1"/>
</dbReference>
<dbReference type="OrthoDB" id="686384at2759"/>
<evidence type="ECO:0000256" key="1">
    <source>
        <dbReference type="ARBA" id="ARBA00023002"/>
    </source>
</evidence>
<protein>
    <submittedName>
        <fullName evidence="3">Flagellar radial spoke protein 5</fullName>
    </submittedName>
</protein>
<keyword evidence="3" id="KW-0966">Cell projection</keyword>
<organism evidence="3 4">
    <name type="scientific">Lasiodiplodia theobromae</name>
    <dbReference type="NCBI Taxonomy" id="45133"/>
    <lineage>
        <taxon>Eukaryota</taxon>
        <taxon>Fungi</taxon>
        <taxon>Dikarya</taxon>
        <taxon>Ascomycota</taxon>
        <taxon>Pezizomycotina</taxon>
        <taxon>Dothideomycetes</taxon>
        <taxon>Dothideomycetes incertae sedis</taxon>
        <taxon>Botryosphaeriales</taxon>
        <taxon>Botryosphaeriaceae</taxon>
        <taxon>Lasiodiplodia</taxon>
    </lineage>
</organism>
<keyword evidence="1" id="KW-0560">Oxidoreductase</keyword>
<dbReference type="InterPro" id="IPR036812">
    <property type="entry name" value="NAD(P)_OxRdtase_dom_sf"/>
</dbReference>
<keyword evidence="3" id="KW-0282">Flagellum</keyword>
<dbReference type="EMBL" id="VCHE01000001">
    <property type="protein sequence ID" value="KAB2581219.1"/>
    <property type="molecule type" value="Genomic_DNA"/>
</dbReference>
<dbReference type="SUPFAM" id="SSF51430">
    <property type="entry name" value="NAD(P)-linked oxidoreductase"/>
    <property type="match status" value="1"/>
</dbReference>
<dbReference type="Pfam" id="PF00248">
    <property type="entry name" value="Aldo_ket_red"/>
    <property type="match status" value="1"/>
</dbReference>
<name>A0A5N5DT48_9PEZI</name>
<evidence type="ECO:0000259" key="2">
    <source>
        <dbReference type="Pfam" id="PF00248"/>
    </source>
</evidence>
<comment type="caution">
    <text evidence="3">The sequence shown here is derived from an EMBL/GenBank/DDBJ whole genome shotgun (WGS) entry which is preliminary data.</text>
</comment>
<reference evidence="3 4" key="1">
    <citation type="journal article" date="2019" name="Sci. Rep.">
        <title>A multi-omics analysis of the grapevine pathogen Lasiodiplodia theobromae reveals that temperature affects the expression of virulence- and pathogenicity-related genes.</title>
        <authorList>
            <person name="Felix C."/>
            <person name="Meneses R."/>
            <person name="Goncalves M.F.M."/>
            <person name="Tilleman L."/>
            <person name="Duarte A.S."/>
            <person name="Jorrin-Novo J.V."/>
            <person name="Van de Peer Y."/>
            <person name="Deforce D."/>
            <person name="Van Nieuwerburgh F."/>
            <person name="Esteves A.C."/>
            <person name="Alves A."/>
        </authorList>
    </citation>
    <scope>NUCLEOTIDE SEQUENCE [LARGE SCALE GENOMIC DNA]</scope>
    <source>
        <strain evidence="3 4">LA-SOL3</strain>
    </source>
</reference>
<proteinExistence type="predicted"/>
<dbReference type="InterPro" id="IPR023210">
    <property type="entry name" value="NADP_OxRdtase_dom"/>
</dbReference>
<sequence length="542" mass="60585">MSVGYGFERRAHVNMMTDTIIANLPEAGLRSVMRALMSFHPELTSGLELETEKYLLRTNDAFDGSMSELQKRVRCMLGCGLAFESVSALTTLVDYFKKQVESGQEVDLEGEASSVSVEGDLIQATTAMEKELVTAEGSRTLSEYEKHFVQGLISSLQSCRIAFVHAGKAFPFARGLAALKALDAEDEAHHAEELGKIVLTPFAYGDPSKLETFKIGQRVVPRLFGGLWQLSSPAWGTAPQSKIVEHFTNYVNWGYTAYDMADHYGDAEIVFGKFRSACSHPEILFAATKYCVFNPVVITPAVIHANVSERCRRLESDKLDLLQFHWQNYLDPQYVEALKLLQIDDRISNLGLCNFDTEHMEIVLREGIKIQTNQVQFSLIDSRPTVKMAAVCERYGVKLLTYGTLCGGFLADQWLDQPEPEPFSCDITPSQRKYFEAILTWGGWSLFQTLLQTLSAIGAKHGVSISNVATRWVLDFPYVGAVVVGSRMGISERADDNFAAYGWRLDEEDRNAIEQVLAQSHRDKMFEAMGDCGTEYRGWSKA</sequence>
<dbReference type="AlphaFoldDB" id="A0A5N5DT48"/>
<dbReference type="PANTHER" id="PTHR43147:SF2">
    <property type="entry name" value="NADP-DEPENDENT OXIDOREDUCTASE DOMAIN-CONTAINING PROTEIN"/>
    <property type="match status" value="1"/>
</dbReference>
<evidence type="ECO:0000313" key="3">
    <source>
        <dbReference type="EMBL" id="KAB2581219.1"/>
    </source>
</evidence>
<feature type="domain" description="NADP-dependent oxidoreductase" evidence="2">
    <location>
        <begin position="225"/>
        <end position="517"/>
    </location>
</feature>
<gene>
    <name evidence="3" type="primary">RSP5</name>
    <name evidence="3" type="ORF">DBV05_g77</name>
</gene>
<dbReference type="GO" id="GO:0016491">
    <property type="term" value="F:oxidoreductase activity"/>
    <property type="evidence" value="ECO:0007669"/>
    <property type="project" value="UniProtKB-KW"/>
</dbReference>
<dbReference type="Proteomes" id="UP000325902">
    <property type="component" value="Unassembled WGS sequence"/>
</dbReference>
<dbReference type="Gene3D" id="3.20.20.100">
    <property type="entry name" value="NADP-dependent oxidoreductase domain"/>
    <property type="match status" value="1"/>
</dbReference>
<keyword evidence="3" id="KW-0969">Cilium</keyword>